<organism evidence="2 3">
    <name type="scientific">Paracoccus caeni</name>
    <dbReference type="NCBI Taxonomy" id="657651"/>
    <lineage>
        <taxon>Bacteria</taxon>
        <taxon>Pseudomonadati</taxon>
        <taxon>Pseudomonadota</taxon>
        <taxon>Alphaproteobacteria</taxon>
        <taxon>Rhodobacterales</taxon>
        <taxon>Paracoccaceae</taxon>
        <taxon>Paracoccus</taxon>
    </lineage>
</organism>
<name>A0A934SCC3_9RHOB</name>
<dbReference type="AlphaFoldDB" id="A0A934SCC3"/>
<dbReference type="Proteomes" id="UP000640485">
    <property type="component" value="Unassembled WGS sequence"/>
</dbReference>
<keyword evidence="3" id="KW-1185">Reference proteome</keyword>
<sequence length="319" mass="34134">MAGLLKIAAISGAAIALLLAFGPREPADLSPVEIQPIPDPAAWLAERDRGIRPEVASYLHWASEAGERTDLAVVYIHGFSASPAELRPLPEDVARTLGANVVAIRLTGHGEDGAAMDAARVRDWWGDVAQALAIGRMLGRKVAVIGMSTGATLVAEAARDPELSQQFDAAVLIAPNFRISARWAWLLDLPLMRSVLRLAGQPERCFETRNPAHEAGWTACYPVSAALPVSALLRHARKGDFNAAGIPALFIWSDSDTVLDHRATERVAESWGGEVEVKRVQPGPRDDPGAHVIAGNALAPDLTAELTPFVADWIAKALR</sequence>
<evidence type="ECO:0000259" key="1">
    <source>
        <dbReference type="Pfam" id="PF12146"/>
    </source>
</evidence>
<comment type="caution">
    <text evidence="2">The sequence shown here is derived from an EMBL/GenBank/DDBJ whole genome shotgun (WGS) entry which is preliminary data.</text>
</comment>
<reference evidence="2" key="1">
    <citation type="submission" date="2021-01" db="EMBL/GenBank/DDBJ databases">
        <title>Paracoccus amoyensis sp. nov., isolated from the surface seawater along the coast of Xiamen Island, China.</title>
        <authorList>
            <person name="Lyu L."/>
        </authorList>
    </citation>
    <scope>NUCLEOTIDE SEQUENCE</scope>
    <source>
        <strain evidence="2">MJ17</strain>
    </source>
</reference>
<dbReference type="GO" id="GO:0016787">
    <property type="term" value="F:hydrolase activity"/>
    <property type="evidence" value="ECO:0007669"/>
    <property type="project" value="UniProtKB-KW"/>
</dbReference>
<keyword evidence="2" id="KW-0378">Hydrolase</keyword>
<evidence type="ECO:0000313" key="2">
    <source>
        <dbReference type="EMBL" id="MBK4215307.1"/>
    </source>
</evidence>
<dbReference type="EMBL" id="JAEPRQ010000001">
    <property type="protein sequence ID" value="MBK4215307.1"/>
    <property type="molecule type" value="Genomic_DNA"/>
</dbReference>
<proteinExistence type="predicted"/>
<dbReference type="SUPFAM" id="SSF53474">
    <property type="entry name" value="alpha/beta-Hydrolases"/>
    <property type="match status" value="1"/>
</dbReference>
<dbReference type="InterPro" id="IPR022742">
    <property type="entry name" value="Hydrolase_4"/>
</dbReference>
<dbReference type="Gene3D" id="3.40.50.1820">
    <property type="entry name" value="alpha/beta hydrolase"/>
    <property type="match status" value="1"/>
</dbReference>
<gene>
    <name evidence="2" type="ORF">JJJ17_05135</name>
</gene>
<dbReference type="RefSeq" id="WP_200684236.1">
    <property type="nucleotide sequence ID" value="NZ_JAEPRQ010000001.1"/>
</dbReference>
<dbReference type="Pfam" id="PF12146">
    <property type="entry name" value="Hydrolase_4"/>
    <property type="match status" value="1"/>
</dbReference>
<accession>A0A934SCC3</accession>
<evidence type="ECO:0000313" key="3">
    <source>
        <dbReference type="Proteomes" id="UP000640485"/>
    </source>
</evidence>
<protein>
    <submittedName>
        <fullName evidence="2">Alpha/beta fold hydrolase</fullName>
    </submittedName>
</protein>
<dbReference type="InterPro" id="IPR029058">
    <property type="entry name" value="AB_hydrolase_fold"/>
</dbReference>
<feature type="domain" description="Serine aminopeptidase S33" evidence="1">
    <location>
        <begin position="70"/>
        <end position="273"/>
    </location>
</feature>